<name>V6HJR3_9LEPT</name>
<gene>
    <name evidence="1" type="ORF">LEP1GSC047_0816</name>
</gene>
<protein>
    <submittedName>
        <fullName evidence="1">Uncharacterized protein</fullName>
    </submittedName>
</protein>
<organism evidence="1 2">
    <name type="scientific">Leptospira inadai serovar Lyme str. 10</name>
    <dbReference type="NCBI Taxonomy" id="1049790"/>
    <lineage>
        <taxon>Bacteria</taxon>
        <taxon>Pseudomonadati</taxon>
        <taxon>Spirochaetota</taxon>
        <taxon>Spirochaetia</taxon>
        <taxon>Leptospirales</taxon>
        <taxon>Leptospiraceae</taxon>
        <taxon>Leptospira</taxon>
    </lineage>
</organism>
<proteinExistence type="predicted"/>
<dbReference type="AlphaFoldDB" id="V6HJR3"/>
<comment type="caution">
    <text evidence="1">The sequence shown here is derived from an EMBL/GenBank/DDBJ whole genome shotgun (WGS) entry which is preliminary data.</text>
</comment>
<dbReference type="EMBL" id="AHMM02000016">
    <property type="protein sequence ID" value="EQA37130.1"/>
    <property type="molecule type" value="Genomic_DNA"/>
</dbReference>
<evidence type="ECO:0000313" key="2">
    <source>
        <dbReference type="Proteomes" id="UP000018719"/>
    </source>
</evidence>
<dbReference type="STRING" id="1049790.LEP1GSC047_0816"/>
<evidence type="ECO:0000313" key="1">
    <source>
        <dbReference type="EMBL" id="EQA37130.1"/>
    </source>
</evidence>
<accession>V6HJR3</accession>
<dbReference type="Proteomes" id="UP000018719">
    <property type="component" value="Unassembled WGS sequence"/>
</dbReference>
<reference evidence="1 2" key="1">
    <citation type="submission" date="2013-05" db="EMBL/GenBank/DDBJ databases">
        <authorList>
            <person name="Harkins D.M."/>
            <person name="Durkin A.S."/>
            <person name="Brinkac L.M."/>
            <person name="Haft D.H."/>
            <person name="Selengut J.D."/>
            <person name="Sanka R."/>
            <person name="DePew J."/>
            <person name="Purushe J."/>
            <person name="Hartskeerl R.A."/>
            <person name="Ahmed A."/>
            <person name="van der Linden H."/>
            <person name="Goris M.G.A."/>
            <person name="Vinetz J.M."/>
            <person name="Sutton G.G."/>
            <person name="Nierman W.C."/>
            <person name="Fouts D.E."/>
        </authorList>
    </citation>
    <scope>NUCLEOTIDE SEQUENCE [LARGE SCALE GENOMIC DNA]</scope>
    <source>
        <strain evidence="1 2">10</strain>
    </source>
</reference>
<sequence>MKKESHFFLDSCLHETSSAGALTISFPYFSLSTGLEFY</sequence>